<accession>A0A0E9PYR7</accession>
<name>A0A0E9PYR7_ANGAN</name>
<protein>
    <submittedName>
        <fullName evidence="1">Uncharacterized protein</fullName>
    </submittedName>
</protein>
<reference evidence="1" key="1">
    <citation type="submission" date="2014-11" db="EMBL/GenBank/DDBJ databases">
        <authorList>
            <person name="Amaro Gonzalez C."/>
        </authorList>
    </citation>
    <scope>NUCLEOTIDE SEQUENCE</scope>
</reference>
<reference evidence="1" key="2">
    <citation type="journal article" date="2015" name="Fish Shellfish Immunol.">
        <title>Early steps in the European eel (Anguilla anguilla)-Vibrio vulnificus interaction in the gills: Role of the RtxA13 toxin.</title>
        <authorList>
            <person name="Callol A."/>
            <person name="Pajuelo D."/>
            <person name="Ebbesson L."/>
            <person name="Teles M."/>
            <person name="MacKenzie S."/>
            <person name="Amaro C."/>
        </authorList>
    </citation>
    <scope>NUCLEOTIDE SEQUENCE</scope>
</reference>
<evidence type="ECO:0000313" key="1">
    <source>
        <dbReference type="EMBL" id="JAH09023.1"/>
    </source>
</evidence>
<sequence>MRSLRLFFRSRPVFALSLAALNFLSPLKIYVSFRPCHGFSCRRFPHPVSPPKITVCHDGKMKEHFVVEGYEMCKAVIQCFTRPLWWPIRAVQSSRIYLFV</sequence>
<dbReference type="AlphaFoldDB" id="A0A0E9PYR7"/>
<proteinExistence type="predicted"/>
<organism evidence="1">
    <name type="scientific">Anguilla anguilla</name>
    <name type="common">European freshwater eel</name>
    <name type="synonym">Muraena anguilla</name>
    <dbReference type="NCBI Taxonomy" id="7936"/>
    <lineage>
        <taxon>Eukaryota</taxon>
        <taxon>Metazoa</taxon>
        <taxon>Chordata</taxon>
        <taxon>Craniata</taxon>
        <taxon>Vertebrata</taxon>
        <taxon>Euteleostomi</taxon>
        <taxon>Actinopterygii</taxon>
        <taxon>Neopterygii</taxon>
        <taxon>Teleostei</taxon>
        <taxon>Anguilliformes</taxon>
        <taxon>Anguillidae</taxon>
        <taxon>Anguilla</taxon>
    </lineage>
</organism>
<dbReference type="EMBL" id="GBXM01099554">
    <property type="protein sequence ID" value="JAH09023.1"/>
    <property type="molecule type" value="Transcribed_RNA"/>
</dbReference>